<protein>
    <recommendedName>
        <fullName evidence="11">Arginine--tRNA ligase</fullName>
        <ecNumber evidence="11">6.1.1.19</ecNumber>
    </recommendedName>
    <alternativeName>
        <fullName evidence="11">Arginyl-tRNA synthetase</fullName>
        <shortName evidence="11">ArgRS</shortName>
    </alternativeName>
</protein>
<dbReference type="InterPro" id="IPR009080">
    <property type="entry name" value="tRNAsynth_Ia_anticodon-bd"/>
</dbReference>
<dbReference type="RefSeq" id="WP_046141858.1">
    <property type="nucleotide sequence ID" value="NZ_LAJG01000014.1"/>
</dbReference>
<dbReference type="NCBIfam" id="TIGR00456">
    <property type="entry name" value="argS"/>
    <property type="match status" value="1"/>
</dbReference>
<dbReference type="Gene3D" id="3.40.50.620">
    <property type="entry name" value="HUPs"/>
    <property type="match status" value="1"/>
</dbReference>
<dbReference type="SUPFAM" id="SSF55190">
    <property type="entry name" value="Arginyl-tRNA synthetase (ArgRS), N-terminal 'additional' domain"/>
    <property type="match status" value="1"/>
</dbReference>
<feature type="domain" description="DALR anticodon binding" evidence="13">
    <location>
        <begin position="449"/>
        <end position="580"/>
    </location>
</feature>
<dbReference type="Pfam" id="PF05746">
    <property type="entry name" value="DALR_1"/>
    <property type="match status" value="1"/>
</dbReference>
<dbReference type="SUPFAM" id="SSF47323">
    <property type="entry name" value="Anticodon-binding domain of a subclass of class I aminoacyl-tRNA synthetases"/>
    <property type="match status" value="1"/>
</dbReference>
<evidence type="ECO:0000259" key="14">
    <source>
        <dbReference type="SMART" id="SM01016"/>
    </source>
</evidence>
<dbReference type="STRING" id="361041.VW35_04585"/>
<dbReference type="FunFam" id="1.10.730.10:FF:000008">
    <property type="entry name" value="Arginine--tRNA ligase"/>
    <property type="match status" value="1"/>
</dbReference>
<keyword evidence="4 11" id="KW-0963">Cytoplasm</keyword>
<dbReference type="GO" id="GO:0004814">
    <property type="term" value="F:arginine-tRNA ligase activity"/>
    <property type="evidence" value="ECO:0007669"/>
    <property type="project" value="UniProtKB-UniRule"/>
</dbReference>
<evidence type="ECO:0000256" key="6">
    <source>
        <dbReference type="ARBA" id="ARBA00022741"/>
    </source>
</evidence>
<feature type="short sequence motif" description="'HIGH' region" evidence="11">
    <location>
        <begin position="128"/>
        <end position="138"/>
    </location>
</feature>
<dbReference type="EMBL" id="LAJG01000014">
    <property type="protein sequence ID" value="KKB79786.1"/>
    <property type="molecule type" value="Genomic_DNA"/>
</dbReference>
<dbReference type="HAMAP" id="MF_00123">
    <property type="entry name" value="Arg_tRNA_synth"/>
    <property type="match status" value="1"/>
</dbReference>
<comment type="similarity">
    <text evidence="2 11 12">Belongs to the class-I aminoacyl-tRNA synthetase family.</text>
</comment>
<dbReference type="SUPFAM" id="SSF52374">
    <property type="entry name" value="Nucleotidylyl transferase"/>
    <property type="match status" value="1"/>
</dbReference>
<dbReference type="GO" id="GO:0006420">
    <property type="term" value="P:arginyl-tRNA aminoacylation"/>
    <property type="evidence" value="ECO:0007669"/>
    <property type="project" value="UniProtKB-UniRule"/>
</dbReference>
<evidence type="ECO:0000256" key="11">
    <source>
        <dbReference type="HAMAP-Rule" id="MF_00123"/>
    </source>
</evidence>
<dbReference type="EC" id="6.1.1.19" evidence="11"/>
<dbReference type="InterPro" id="IPR014729">
    <property type="entry name" value="Rossmann-like_a/b/a_fold"/>
</dbReference>
<keyword evidence="9 11" id="KW-0030">Aminoacyl-tRNA synthetase</keyword>
<keyword evidence="5 11" id="KW-0436">Ligase</keyword>
<comment type="catalytic activity">
    <reaction evidence="10 11">
        <text>tRNA(Arg) + L-arginine + ATP = L-arginyl-tRNA(Arg) + AMP + diphosphate</text>
        <dbReference type="Rhea" id="RHEA:20301"/>
        <dbReference type="Rhea" id="RHEA-COMP:9658"/>
        <dbReference type="Rhea" id="RHEA-COMP:9673"/>
        <dbReference type="ChEBI" id="CHEBI:30616"/>
        <dbReference type="ChEBI" id="CHEBI:32682"/>
        <dbReference type="ChEBI" id="CHEBI:33019"/>
        <dbReference type="ChEBI" id="CHEBI:78442"/>
        <dbReference type="ChEBI" id="CHEBI:78513"/>
        <dbReference type="ChEBI" id="CHEBI:456215"/>
        <dbReference type="EC" id="6.1.1.19"/>
    </reaction>
</comment>
<evidence type="ECO:0000256" key="1">
    <source>
        <dbReference type="ARBA" id="ARBA00004496"/>
    </source>
</evidence>
<keyword evidence="16" id="KW-1185">Reference proteome</keyword>
<evidence type="ECO:0000256" key="10">
    <source>
        <dbReference type="ARBA" id="ARBA00049339"/>
    </source>
</evidence>
<dbReference type="GO" id="GO:0005524">
    <property type="term" value="F:ATP binding"/>
    <property type="evidence" value="ECO:0007669"/>
    <property type="project" value="UniProtKB-UniRule"/>
</dbReference>
<feature type="domain" description="Arginyl tRNA synthetase N-terminal" evidence="14">
    <location>
        <begin position="1"/>
        <end position="91"/>
    </location>
</feature>
<dbReference type="PRINTS" id="PR01038">
    <property type="entry name" value="TRNASYNTHARG"/>
</dbReference>
<dbReference type="Pfam" id="PF00750">
    <property type="entry name" value="tRNA-synt_1d"/>
    <property type="match status" value="2"/>
</dbReference>
<dbReference type="Proteomes" id="UP000033514">
    <property type="component" value="Unassembled WGS sequence"/>
</dbReference>
<dbReference type="InterPro" id="IPR005148">
    <property type="entry name" value="Arg-tRNA-synth_N"/>
</dbReference>
<sequence length="581" mass="63997">MDIFAIFTTRVTEALLADHPELGADLLSRVVVEPPRDSAHGDLSTNAAMVVAKPLGKNPREVAASLVERFKEDADVTSVDVAGPGFINFRLATPILHQVLRAIAEQKENFGKSNLGKGERVNVEYVSANPTGPMHVGHTRGAVFGDTLASLMAYSGYDVTREYYINDAGGQITILAQSTLLRYREALGEKIEIPPGLYPGDYLVPVGEALKAEFGNSLLSKPEHEVMPIVKDRVLSAMMELIRADLAQLNIHHDVFFSERTLHGQGGDIDTTLEWLRQEGMVYEGRLDAPKGKTPEDWEDREQTLFRAKDYGDDTDRALIKSDGNYTYFAADIAYHRNKYLRGFKHMVNVLGADHSGYVKRLQAAVKAVSHGEADIDVRICQLVRLLKNGEPFKMSKRSGDLVTLSDVVEEVGADATRFMLLFRRNDAAMDFDFALVKEQTRDNPVFYVQYAHARACSVFRKTQEEVPGLDTSAAALAVAEVELLTSAADLELIRLLAAWPRTVAAAAVAHEPHRIAFYVHDLAAAFHGFWAKGKDDASLRFVNAADPKLTLARLALVDAVRQVIRNGLGILSVSAPEELS</sequence>
<dbReference type="Pfam" id="PF03485">
    <property type="entry name" value="Arg_tRNA_synt_N"/>
    <property type="match status" value="1"/>
</dbReference>
<dbReference type="PROSITE" id="PS00178">
    <property type="entry name" value="AA_TRNA_LIGASE_I"/>
    <property type="match status" value="1"/>
</dbReference>
<evidence type="ECO:0000256" key="8">
    <source>
        <dbReference type="ARBA" id="ARBA00022917"/>
    </source>
</evidence>
<dbReference type="InterPro" id="IPR001278">
    <property type="entry name" value="Arg-tRNA-ligase"/>
</dbReference>
<dbReference type="FunFam" id="3.40.50.620:FF:000062">
    <property type="entry name" value="Arginine--tRNA ligase"/>
    <property type="match status" value="1"/>
</dbReference>
<evidence type="ECO:0000259" key="13">
    <source>
        <dbReference type="SMART" id="SM00836"/>
    </source>
</evidence>
<keyword evidence="7 11" id="KW-0067">ATP-binding</keyword>
<dbReference type="GO" id="GO:0005737">
    <property type="term" value="C:cytoplasm"/>
    <property type="evidence" value="ECO:0007669"/>
    <property type="project" value="UniProtKB-SubCell"/>
</dbReference>
<evidence type="ECO:0000256" key="2">
    <source>
        <dbReference type="ARBA" id="ARBA00005594"/>
    </source>
</evidence>
<proteinExistence type="inferred from homology"/>
<evidence type="ECO:0000256" key="12">
    <source>
        <dbReference type="RuleBase" id="RU363038"/>
    </source>
</evidence>
<comment type="subcellular location">
    <subcellularLocation>
        <location evidence="1 11">Cytoplasm</location>
    </subcellularLocation>
</comment>
<keyword evidence="8 11" id="KW-0648">Protein biosynthesis</keyword>
<evidence type="ECO:0000256" key="9">
    <source>
        <dbReference type="ARBA" id="ARBA00023146"/>
    </source>
</evidence>
<evidence type="ECO:0000256" key="7">
    <source>
        <dbReference type="ARBA" id="ARBA00022840"/>
    </source>
</evidence>
<dbReference type="Gene3D" id="1.10.730.10">
    <property type="entry name" value="Isoleucyl-tRNA Synthetase, Domain 1"/>
    <property type="match status" value="1"/>
</dbReference>
<comment type="caution">
    <text evidence="15">The sequence shown here is derived from an EMBL/GenBank/DDBJ whole genome shotgun (WGS) entry which is preliminary data.</text>
</comment>
<dbReference type="PANTHER" id="PTHR11956">
    <property type="entry name" value="ARGINYL-TRNA SYNTHETASE"/>
    <property type="match status" value="1"/>
</dbReference>
<comment type="subunit">
    <text evidence="3 11">Monomer.</text>
</comment>
<dbReference type="OrthoDB" id="9803211at2"/>
<evidence type="ECO:0000256" key="4">
    <source>
        <dbReference type="ARBA" id="ARBA00022490"/>
    </source>
</evidence>
<dbReference type="AlphaFoldDB" id="A0A0F5LBL6"/>
<dbReference type="InterPro" id="IPR035684">
    <property type="entry name" value="ArgRS_core"/>
</dbReference>
<accession>A0A0F5LBL6</accession>
<dbReference type="InterPro" id="IPR008909">
    <property type="entry name" value="DALR_anticod-bd"/>
</dbReference>
<dbReference type="PANTHER" id="PTHR11956:SF5">
    <property type="entry name" value="ARGININE--TRNA LIGASE, CYTOPLASMIC"/>
    <property type="match status" value="1"/>
</dbReference>
<dbReference type="SMART" id="SM00836">
    <property type="entry name" value="DALR_1"/>
    <property type="match status" value="1"/>
</dbReference>
<evidence type="ECO:0000313" key="15">
    <source>
        <dbReference type="EMBL" id="KKB79786.1"/>
    </source>
</evidence>
<dbReference type="CDD" id="cd00671">
    <property type="entry name" value="ArgRS_core"/>
    <property type="match status" value="1"/>
</dbReference>
<dbReference type="Gene3D" id="3.30.1360.70">
    <property type="entry name" value="Arginyl tRNA synthetase N-terminal domain"/>
    <property type="match status" value="1"/>
</dbReference>
<dbReference type="InterPro" id="IPR036695">
    <property type="entry name" value="Arg-tRNA-synth_N_sf"/>
</dbReference>
<dbReference type="PATRIC" id="fig|361041.3.peg.224"/>
<evidence type="ECO:0000256" key="3">
    <source>
        <dbReference type="ARBA" id="ARBA00011245"/>
    </source>
</evidence>
<reference evidence="15 16" key="1">
    <citation type="submission" date="2015-03" db="EMBL/GenBank/DDBJ databases">
        <authorList>
            <person name="Hassan Y.I."/>
            <person name="Lepp D."/>
            <person name="Zhou T."/>
        </authorList>
    </citation>
    <scope>NUCLEOTIDE SEQUENCE [LARGE SCALE GENOMIC DNA]</scope>
    <source>
        <strain evidence="15 16">GH2-10</strain>
    </source>
</reference>
<evidence type="ECO:0000256" key="5">
    <source>
        <dbReference type="ARBA" id="ARBA00022598"/>
    </source>
</evidence>
<keyword evidence="6 11" id="KW-0547">Nucleotide-binding</keyword>
<name>A0A0F5LBL6_9HYPH</name>
<gene>
    <name evidence="11" type="primary">argS</name>
    <name evidence="15" type="ORF">VW35_04585</name>
</gene>
<dbReference type="SMART" id="SM01016">
    <property type="entry name" value="Arg_tRNA_synt_N"/>
    <property type="match status" value="1"/>
</dbReference>
<organism evidence="15 16">
    <name type="scientific">Devosia soli</name>
    <dbReference type="NCBI Taxonomy" id="361041"/>
    <lineage>
        <taxon>Bacteria</taxon>
        <taxon>Pseudomonadati</taxon>
        <taxon>Pseudomonadota</taxon>
        <taxon>Alphaproteobacteria</taxon>
        <taxon>Hyphomicrobiales</taxon>
        <taxon>Devosiaceae</taxon>
        <taxon>Devosia</taxon>
    </lineage>
</organism>
<evidence type="ECO:0000313" key="16">
    <source>
        <dbReference type="Proteomes" id="UP000033514"/>
    </source>
</evidence>
<dbReference type="InterPro" id="IPR001412">
    <property type="entry name" value="aa-tRNA-synth_I_CS"/>
</dbReference>